<feature type="compositionally biased region" description="Polar residues" evidence="3">
    <location>
        <begin position="315"/>
        <end position="333"/>
    </location>
</feature>
<dbReference type="PROSITE" id="PS51140">
    <property type="entry name" value="CUE"/>
    <property type="match status" value="1"/>
</dbReference>
<sequence>MSEQVELVGLPPGWDCKYDSRTGRYFYVNLFTKTTQWEDPRARIRQLQTGAPTHLSNDSISIQPVHGSPYHVYPTSNSFYPAQAAFQNPPSGVPSLNASPNLAQRLQQQHQQQQPIEMTPIARSSPRMGLGRQGMVETTFSTNVSAAETDQTVGKINSMFPTVPETHIRMLLKKYMKSIFPKAEETLILDVLANADNNVQSASQQLLKMGYDKREQPVPQRNASRKGTGKPEEQPEEPTPKLKSPEEKKKIKARLQLKYKDTPEKVIMMALESVDYSEERAKKILNIVIQEDRDKKKSVKIEAPHKSDEDKENARTGSAGPSRSNSTTSSQPRTPLVKRAPGGALAEGAEDGITSPPGQGTCDGIQSPPGGTTVADGGGAGKGDPESNGDGSSSGSGNESSAAVGDSSPESPELHHVDAFRGGRAANVAGAKQSFRPKAKTDHAKYSIFRSSSSEDESCEQQAAKMDGKSPQLLAAARIPTKGPNVKLFKGPNDDLLLADYVTWNGANPDLAKGSQKGTGGPDRSIRTERTYKAHGPNAELCKGPVGSLAKGSMYAQMMKDVTCN</sequence>
<dbReference type="GO" id="GO:0060090">
    <property type="term" value="F:molecular adaptor activity"/>
    <property type="evidence" value="ECO:0007669"/>
    <property type="project" value="TreeGrafter"/>
</dbReference>
<accession>A0AAG5D6N5</accession>
<evidence type="ECO:0000256" key="2">
    <source>
        <dbReference type="ARBA" id="ARBA00022490"/>
    </source>
</evidence>
<proteinExistence type="predicted"/>
<dbReference type="PANTHER" id="PTHR14791:SF23">
    <property type="entry name" value="WW DOMAIN-CONTAINING PROTEIN"/>
    <property type="match status" value="1"/>
</dbReference>
<evidence type="ECO:0000256" key="3">
    <source>
        <dbReference type="SAM" id="MobiDB-lite"/>
    </source>
</evidence>
<dbReference type="InterPro" id="IPR001202">
    <property type="entry name" value="WW_dom"/>
</dbReference>
<dbReference type="SUPFAM" id="SSF51045">
    <property type="entry name" value="WW domain"/>
    <property type="match status" value="1"/>
</dbReference>
<evidence type="ECO:0000256" key="1">
    <source>
        <dbReference type="ARBA" id="ARBA00004496"/>
    </source>
</evidence>
<dbReference type="Gene3D" id="2.20.70.10">
    <property type="match status" value="1"/>
</dbReference>
<dbReference type="CDD" id="cd00201">
    <property type="entry name" value="WW"/>
    <property type="match status" value="1"/>
</dbReference>
<dbReference type="AlphaFoldDB" id="A0AAG5D6N5"/>
<feature type="compositionally biased region" description="Basic and acidic residues" evidence="3">
    <location>
        <begin position="229"/>
        <end position="249"/>
    </location>
</feature>
<evidence type="ECO:0000259" key="5">
    <source>
        <dbReference type="PROSITE" id="PS51140"/>
    </source>
</evidence>
<dbReference type="PANTHER" id="PTHR14791">
    <property type="entry name" value="BOMB/KIRA PROTEINS"/>
    <property type="match status" value="1"/>
</dbReference>
<evidence type="ECO:0000313" key="7">
    <source>
        <dbReference type="Proteomes" id="UP000075880"/>
    </source>
</evidence>
<keyword evidence="7" id="KW-1185">Reference proteome</keyword>
<feature type="domain" description="WW" evidence="4">
    <location>
        <begin position="8"/>
        <end position="42"/>
    </location>
</feature>
<dbReference type="SMART" id="SM00456">
    <property type="entry name" value="WW"/>
    <property type="match status" value="1"/>
</dbReference>
<dbReference type="InterPro" id="IPR003892">
    <property type="entry name" value="CUE"/>
</dbReference>
<dbReference type="Proteomes" id="UP000075880">
    <property type="component" value="Unassembled WGS sequence"/>
</dbReference>
<dbReference type="GO" id="GO:0016477">
    <property type="term" value="P:cell migration"/>
    <property type="evidence" value="ECO:0007669"/>
    <property type="project" value="TreeGrafter"/>
</dbReference>
<feature type="compositionally biased region" description="Low complexity" evidence="3">
    <location>
        <begin position="386"/>
        <end position="401"/>
    </location>
</feature>
<evidence type="ECO:0000259" key="4">
    <source>
        <dbReference type="PROSITE" id="PS50020"/>
    </source>
</evidence>
<comment type="subcellular location">
    <subcellularLocation>
        <location evidence="1">Cytoplasm</location>
    </subcellularLocation>
</comment>
<feature type="region of interest" description="Disordered" evidence="3">
    <location>
        <begin position="209"/>
        <end position="250"/>
    </location>
</feature>
<dbReference type="CDD" id="cd14279">
    <property type="entry name" value="CUE"/>
    <property type="match status" value="1"/>
</dbReference>
<evidence type="ECO:0008006" key="8">
    <source>
        <dbReference type="Google" id="ProtNLM"/>
    </source>
</evidence>
<dbReference type="GO" id="GO:0006355">
    <property type="term" value="P:regulation of DNA-templated transcription"/>
    <property type="evidence" value="ECO:0007669"/>
    <property type="project" value="TreeGrafter"/>
</dbReference>
<dbReference type="EnsemblMetazoa" id="ENSAATROPT007004">
    <property type="protein sequence ID" value="ENSAATROPP006298"/>
    <property type="gene ID" value="ENSAATROPG005700"/>
</dbReference>
<evidence type="ECO:0000313" key="6">
    <source>
        <dbReference type="EnsemblMetazoa" id="ENSAATROPP006298"/>
    </source>
</evidence>
<keyword evidence="2" id="KW-0963">Cytoplasm</keyword>
<dbReference type="InterPro" id="IPR051105">
    <property type="entry name" value="WWC/KIBRA_Hippo_Reg"/>
</dbReference>
<dbReference type="PROSITE" id="PS50020">
    <property type="entry name" value="WW_DOMAIN_2"/>
    <property type="match status" value="1"/>
</dbReference>
<dbReference type="GO" id="GO:0019900">
    <property type="term" value="F:kinase binding"/>
    <property type="evidence" value="ECO:0007669"/>
    <property type="project" value="TreeGrafter"/>
</dbReference>
<feature type="region of interest" description="Disordered" evidence="3">
    <location>
        <begin position="293"/>
        <end position="443"/>
    </location>
</feature>
<protein>
    <recommendedName>
        <fullName evidence="8">WW domain-containing protein</fullName>
    </recommendedName>
</protein>
<dbReference type="GO" id="GO:0043130">
    <property type="term" value="F:ubiquitin binding"/>
    <property type="evidence" value="ECO:0007669"/>
    <property type="project" value="InterPro"/>
</dbReference>
<dbReference type="PROSITE" id="PS01159">
    <property type="entry name" value="WW_DOMAIN_1"/>
    <property type="match status" value="1"/>
</dbReference>
<dbReference type="Pfam" id="PF00397">
    <property type="entry name" value="WW"/>
    <property type="match status" value="1"/>
</dbReference>
<dbReference type="GO" id="GO:0035330">
    <property type="term" value="P:regulation of hippo signaling"/>
    <property type="evidence" value="ECO:0007669"/>
    <property type="project" value="TreeGrafter"/>
</dbReference>
<name>A0AAG5D6N5_ANOAO</name>
<dbReference type="GO" id="GO:0005737">
    <property type="term" value="C:cytoplasm"/>
    <property type="evidence" value="ECO:0007669"/>
    <property type="project" value="UniProtKB-SubCell"/>
</dbReference>
<organism evidence="6 7">
    <name type="scientific">Anopheles atroparvus</name>
    <name type="common">European mosquito</name>
    <dbReference type="NCBI Taxonomy" id="41427"/>
    <lineage>
        <taxon>Eukaryota</taxon>
        <taxon>Metazoa</taxon>
        <taxon>Ecdysozoa</taxon>
        <taxon>Arthropoda</taxon>
        <taxon>Hexapoda</taxon>
        <taxon>Insecta</taxon>
        <taxon>Pterygota</taxon>
        <taxon>Neoptera</taxon>
        <taxon>Endopterygota</taxon>
        <taxon>Diptera</taxon>
        <taxon>Nematocera</taxon>
        <taxon>Culicoidea</taxon>
        <taxon>Culicidae</taxon>
        <taxon>Anophelinae</taxon>
        <taxon>Anopheles</taxon>
    </lineage>
</organism>
<dbReference type="InterPro" id="IPR036020">
    <property type="entry name" value="WW_dom_sf"/>
</dbReference>
<feature type="domain" description="CUE" evidence="5">
    <location>
        <begin position="168"/>
        <end position="211"/>
    </location>
</feature>
<feature type="compositionally biased region" description="Basic and acidic residues" evidence="3">
    <location>
        <begin position="412"/>
        <end position="421"/>
    </location>
</feature>
<feature type="compositionally biased region" description="Basic and acidic residues" evidence="3">
    <location>
        <begin position="293"/>
        <end position="314"/>
    </location>
</feature>
<reference evidence="6" key="1">
    <citation type="submission" date="2024-04" db="UniProtKB">
        <authorList>
            <consortium name="EnsemblMetazoa"/>
        </authorList>
    </citation>
    <scope>IDENTIFICATION</scope>
    <source>
        <strain evidence="6">EBRO</strain>
    </source>
</reference>
<dbReference type="GO" id="GO:0046621">
    <property type="term" value="P:negative regulation of organ growth"/>
    <property type="evidence" value="ECO:0007669"/>
    <property type="project" value="TreeGrafter"/>
</dbReference>